<gene>
    <name evidence="3" type="ORF">BN1723_000422</name>
</gene>
<reference evidence="4" key="1">
    <citation type="submission" date="2015-05" db="EMBL/GenBank/DDBJ databases">
        <authorList>
            <person name="Fogelqvist Johan"/>
        </authorList>
    </citation>
    <scope>NUCLEOTIDE SEQUENCE [LARGE SCALE GENOMIC DNA]</scope>
</reference>
<feature type="region of interest" description="Disordered" evidence="1">
    <location>
        <begin position="189"/>
        <end position="220"/>
    </location>
</feature>
<feature type="signal peptide" evidence="2">
    <location>
        <begin position="1"/>
        <end position="18"/>
    </location>
</feature>
<protein>
    <recommendedName>
        <fullName evidence="5">SMP domain-containing protein</fullName>
    </recommendedName>
</protein>
<feature type="compositionally biased region" description="Basic and acidic residues" evidence="1">
    <location>
        <begin position="195"/>
        <end position="206"/>
    </location>
</feature>
<dbReference type="EMBL" id="CVQI01011112">
    <property type="protein sequence ID" value="CRK20610.1"/>
    <property type="molecule type" value="Genomic_DNA"/>
</dbReference>
<sequence>MLSRVCFFWLNWTRLARSDCIDKILRNEPNKRLSETRLESNMAPSHGQKVDLGKDAPVTQESTGPVPSGSLANESAKKGGDFAENSGVQAGSTAGSTLSGTDSNNSTSSATKASSGGGGNGDTKSSGAQGGTAPSYVENQYIRDGSGPHGKNLQEGIDYKNTKDGLKAALEAEPGSENDPARAAEQQFLQSQTRAGRDAGPKEFEVGSKTTFDSLEEKQA</sequence>
<evidence type="ECO:0000313" key="4">
    <source>
        <dbReference type="Proteomes" id="UP000045706"/>
    </source>
</evidence>
<evidence type="ECO:0000256" key="2">
    <source>
        <dbReference type="SAM" id="SignalP"/>
    </source>
</evidence>
<accession>A0A0G4LFX8</accession>
<dbReference type="Proteomes" id="UP000045706">
    <property type="component" value="Unassembled WGS sequence"/>
</dbReference>
<evidence type="ECO:0000256" key="1">
    <source>
        <dbReference type="SAM" id="MobiDB-lite"/>
    </source>
</evidence>
<feature type="region of interest" description="Disordered" evidence="1">
    <location>
        <begin position="35"/>
        <end position="165"/>
    </location>
</feature>
<feature type="compositionally biased region" description="Low complexity" evidence="1">
    <location>
        <begin position="95"/>
        <end position="114"/>
    </location>
</feature>
<keyword evidence="2" id="KW-0732">Signal</keyword>
<feature type="compositionally biased region" description="Polar residues" evidence="1">
    <location>
        <begin position="59"/>
        <end position="73"/>
    </location>
</feature>
<feature type="chain" id="PRO_5002566130" description="SMP domain-containing protein" evidence="2">
    <location>
        <begin position="19"/>
        <end position="220"/>
    </location>
</feature>
<proteinExistence type="predicted"/>
<organism evidence="3 4">
    <name type="scientific">Verticillium longisporum</name>
    <name type="common">Verticillium dahliae var. longisporum</name>
    <dbReference type="NCBI Taxonomy" id="100787"/>
    <lineage>
        <taxon>Eukaryota</taxon>
        <taxon>Fungi</taxon>
        <taxon>Dikarya</taxon>
        <taxon>Ascomycota</taxon>
        <taxon>Pezizomycotina</taxon>
        <taxon>Sordariomycetes</taxon>
        <taxon>Hypocreomycetidae</taxon>
        <taxon>Glomerellales</taxon>
        <taxon>Plectosphaerellaceae</taxon>
        <taxon>Verticillium</taxon>
    </lineage>
</organism>
<evidence type="ECO:0000313" key="3">
    <source>
        <dbReference type="EMBL" id="CRK20610.1"/>
    </source>
</evidence>
<name>A0A0G4LFX8_VERLO</name>
<dbReference type="AlphaFoldDB" id="A0A0G4LFX8"/>
<evidence type="ECO:0008006" key="5">
    <source>
        <dbReference type="Google" id="ProtNLM"/>
    </source>
</evidence>